<sequence>METHKKQDKTLTYESDGKMGNRKKESTNKKRDFFNTTQNSE</sequence>
<feature type="region of interest" description="Disordered" evidence="1">
    <location>
        <begin position="1"/>
        <end position="41"/>
    </location>
</feature>
<evidence type="ECO:0000313" key="2">
    <source>
        <dbReference type="EMBL" id="MDQ6596278.1"/>
    </source>
</evidence>
<evidence type="ECO:0000313" key="3">
    <source>
        <dbReference type="Proteomes" id="UP001178888"/>
    </source>
</evidence>
<dbReference type="Proteomes" id="UP001178888">
    <property type="component" value="Unassembled WGS sequence"/>
</dbReference>
<keyword evidence="3" id="KW-1185">Reference proteome</keyword>
<proteinExistence type="predicted"/>
<reference evidence="2" key="1">
    <citation type="submission" date="2023-08" db="EMBL/GenBank/DDBJ databases">
        <title>Nitrogen cycling bacteria in agricultural field soils.</title>
        <authorList>
            <person name="Jang J."/>
        </authorList>
    </citation>
    <scope>NUCLEOTIDE SEQUENCE</scope>
    <source>
        <strain evidence="2">PS3-36</strain>
    </source>
</reference>
<evidence type="ECO:0000256" key="1">
    <source>
        <dbReference type="SAM" id="MobiDB-lite"/>
    </source>
</evidence>
<dbReference type="RefSeq" id="WP_268884131.1">
    <property type="nucleotide sequence ID" value="NZ_JAVGVR010000001.1"/>
</dbReference>
<dbReference type="AlphaFoldDB" id="A0AA90TVK1"/>
<dbReference type="EMBL" id="JAVGVR010000001">
    <property type="protein sequence ID" value="MDQ6596278.1"/>
    <property type="molecule type" value="Genomic_DNA"/>
</dbReference>
<accession>A0AA90TVK1</accession>
<gene>
    <name evidence="2" type="ORF">RCG21_07780</name>
</gene>
<comment type="caution">
    <text evidence="2">The sequence shown here is derived from an EMBL/GenBank/DDBJ whole genome shotgun (WGS) entry which is preliminary data.</text>
</comment>
<protein>
    <submittedName>
        <fullName evidence="2">Uncharacterized protein</fullName>
    </submittedName>
</protein>
<name>A0AA90TVK1_9BACI</name>
<feature type="compositionally biased region" description="Basic and acidic residues" evidence="1">
    <location>
        <begin position="1"/>
        <end position="33"/>
    </location>
</feature>
<organism evidence="2 3">
    <name type="scientific">Bacillus salipaludis</name>
    <dbReference type="NCBI Taxonomy" id="2547811"/>
    <lineage>
        <taxon>Bacteria</taxon>
        <taxon>Bacillati</taxon>
        <taxon>Bacillota</taxon>
        <taxon>Bacilli</taxon>
        <taxon>Bacillales</taxon>
        <taxon>Bacillaceae</taxon>
        <taxon>Bacillus</taxon>
    </lineage>
</organism>